<proteinExistence type="predicted"/>
<dbReference type="OrthoDB" id="506498at2759"/>
<dbReference type="Proteomes" id="UP000785200">
    <property type="component" value="Unassembled WGS sequence"/>
</dbReference>
<dbReference type="GO" id="GO:0008168">
    <property type="term" value="F:methyltransferase activity"/>
    <property type="evidence" value="ECO:0007669"/>
    <property type="project" value="UniProtKB-KW"/>
</dbReference>
<keyword evidence="1" id="KW-0489">Methyltransferase</keyword>
<sequence>MANVFAITFDHRLLFPPLTRPRRILECGYGTASWLDINPTMQPEEIPENLFLQVDDLNRRFYALILALARETEAECRLTFPASNFDLGSYPRLHSLDGWREVHSQLMCSGIHVNRWTDHLRDIFRVLRGGGWSQMVEVYYNVQSDNGSLTPGTLSQVGETECLLISNCSEHALSQWSARYLESMEGLKDLRVPLRLSNMMRAAGFVDVESRMIQLPTCAWSTGSHPHPTISIA</sequence>
<dbReference type="EMBL" id="VNKQ01000008">
    <property type="protein sequence ID" value="KAG0649526.1"/>
    <property type="molecule type" value="Genomic_DNA"/>
</dbReference>
<organism evidence="1 2">
    <name type="scientific">Hyphodiscus hymeniophilus</name>
    <dbReference type="NCBI Taxonomy" id="353542"/>
    <lineage>
        <taxon>Eukaryota</taxon>
        <taxon>Fungi</taxon>
        <taxon>Dikarya</taxon>
        <taxon>Ascomycota</taxon>
        <taxon>Pezizomycotina</taxon>
        <taxon>Leotiomycetes</taxon>
        <taxon>Helotiales</taxon>
        <taxon>Hyphodiscaceae</taxon>
        <taxon>Hyphodiscus</taxon>
    </lineage>
</organism>
<reference evidence="1" key="1">
    <citation type="submission" date="2019-07" db="EMBL/GenBank/DDBJ databases">
        <title>Hyphodiscus hymeniophilus genome sequencing and assembly.</title>
        <authorList>
            <person name="Kramer G."/>
            <person name="Nodwell J."/>
        </authorList>
    </citation>
    <scope>NUCLEOTIDE SEQUENCE</scope>
    <source>
        <strain evidence="1">ATCC 34498</strain>
    </source>
</reference>
<comment type="caution">
    <text evidence="1">The sequence shown here is derived from an EMBL/GenBank/DDBJ whole genome shotgun (WGS) entry which is preliminary data.</text>
</comment>
<name>A0A9P6VJX2_9HELO</name>
<keyword evidence="1" id="KW-0808">Transferase</keyword>
<dbReference type="GO" id="GO:0032259">
    <property type="term" value="P:methylation"/>
    <property type="evidence" value="ECO:0007669"/>
    <property type="project" value="UniProtKB-KW"/>
</dbReference>
<keyword evidence="2" id="KW-1185">Reference proteome</keyword>
<protein>
    <submittedName>
        <fullName evidence="1">Methyltransferase laeA</fullName>
    </submittedName>
</protein>
<evidence type="ECO:0000313" key="2">
    <source>
        <dbReference type="Proteomes" id="UP000785200"/>
    </source>
</evidence>
<evidence type="ECO:0000313" key="1">
    <source>
        <dbReference type="EMBL" id="KAG0649526.1"/>
    </source>
</evidence>
<gene>
    <name evidence="1" type="ORF">D0Z07_4250</name>
</gene>
<accession>A0A9P6VJX2</accession>
<dbReference type="AlphaFoldDB" id="A0A9P6VJX2"/>